<gene>
    <name evidence="1" type="ORF">GCM10010993_18020</name>
</gene>
<accession>A0ABQ1MID8</accession>
<protein>
    <submittedName>
        <fullName evidence="1">Uncharacterized protein</fullName>
    </submittedName>
</protein>
<evidence type="ECO:0000313" key="1">
    <source>
        <dbReference type="EMBL" id="GGC39668.1"/>
    </source>
</evidence>
<sequence>MQSIQIVLLQPGPSRFIFIHISPFPDDNNIQVPTFWEASEETVHSKVLPLEVNESPKAKNTPKINFLLTFFFS</sequence>
<dbReference type="EMBL" id="BMFD01000005">
    <property type="protein sequence ID" value="GGC39668.1"/>
    <property type="molecule type" value="Genomic_DNA"/>
</dbReference>
<keyword evidence="2" id="KW-1185">Reference proteome</keyword>
<evidence type="ECO:0000313" key="2">
    <source>
        <dbReference type="Proteomes" id="UP000635885"/>
    </source>
</evidence>
<name>A0ABQ1MID8_9BACT</name>
<comment type="caution">
    <text evidence="1">The sequence shown here is derived from an EMBL/GenBank/DDBJ whole genome shotgun (WGS) entry which is preliminary data.</text>
</comment>
<reference evidence="2" key="1">
    <citation type="journal article" date="2019" name="Int. J. Syst. Evol. Microbiol.">
        <title>The Global Catalogue of Microorganisms (GCM) 10K type strain sequencing project: providing services to taxonomists for standard genome sequencing and annotation.</title>
        <authorList>
            <consortium name="The Broad Institute Genomics Platform"/>
            <consortium name="The Broad Institute Genome Sequencing Center for Infectious Disease"/>
            <person name="Wu L."/>
            <person name="Ma J."/>
        </authorList>
    </citation>
    <scope>NUCLEOTIDE SEQUENCE [LARGE SCALE GENOMIC DNA]</scope>
    <source>
        <strain evidence="2">CGMCC 1.12479</strain>
    </source>
</reference>
<dbReference type="Proteomes" id="UP000635885">
    <property type="component" value="Unassembled WGS sequence"/>
</dbReference>
<organism evidence="1 2">
    <name type="scientific">Belliella aquatica</name>
    <dbReference type="NCBI Taxonomy" id="1323734"/>
    <lineage>
        <taxon>Bacteria</taxon>
        <taxon>Pseudomonadati</taxon>
        <taxon>Bacteroidota</taxon>
        <taxon>Cytophagia</taxon>
        <taxon>Cytophagales</taxon>
        <taxon>Cyclobacteriaceae</taxon>
        <taxon>Belliella</taxon>
    </lineage>
</organism>
<proteinExistence type="predicted"/>